<evidence type="ECO:0000256" key="2">
    <source>
        <dbReference type="ARBA" id="ARBA00006161"/>
    </source>
</evidence>
<evidence type="ECO:0000313" key="6">
    <source>
        <dbReference type="EMBL" id="BCU68737.1"/>
    </source>
</evidence>
<keyword evidence="7" id="KW-1185">Reference proteome</keyword>
<protein>
    <recommendedName>
        <fullName evidence="5">CRISPR type III-B/RAMP module-associated protein Cmr5</fullName>
    </recommendedName>
</protein>
<dbReference type="RefSeq" id="WP_221288602.1">
    <property type="nucleotide sequence ID" value="NZ_AP024597.1"/>
</dbReference>
<dbReference type="GeneID" id="66161794"/>
<dbReference type="Proteomes" id="UP000825123">
    <property type="component" value="Chromosome"/>
</dbReference>
<evidence type="ECO:0000313" key="7">
    <source>
        <dbReference type="Proteomes" id="UP000825123"/>
    </source>
</evidence>
<gene>
    <name evidence="6" type="ORF">KN1_00340</name>
</gene>
<sequence>MSYEDYELALKAFEKAINSLPNEEAKRKFRSRARDMVEEIYTSGFIPTFFYIVSKAGLEDNDKMDRLIMLLSSPTSVDLGRGDEASYMAYLFIILYYLSERDIVDRKFLIDKLRCNRLEVINMMYELSPIISARIKRYLLAVKRLAEAMIEGR</sequence>
<accession>A0A8D5U465</accession>
<comment type="subcellular location">
    <subcellularLocation>
        <location evidence="1">Cytoplasm</location>
    </subcellularLocation>
</comment>
<keyword evidence="3" id="KW-0963">Cytoplasm</keyword>
<dbReference type="KEGG" id="csty:KN1_00340"/>
<dbReference type="Gene3D" id="1.10.520.30">
    <property type="entry name" value="AF1862-like domain"/>
    <property type="match status" value="1"/>
</dbReference>
<dbReference type="SUPFAM" id="SSF158568">
    <property type="entry name" value="AF1862-like"/>
    <property type="match status" value="1"/>
</dbReference>
<evidence type="ECO:0000256" key="3">
    <source>
        <dbReference type="ARBA" id="ARBA00022490"/>
    </source>
</evidence>
<dbReference type="AlphaFoldDB" id="A0A8D5U465"/>
<dbReference type="EMBL" id="AP024597">
    <property type="protein sequence ID" value="BCU68737.1"/>
    <property type="molecule type" value="Genomic_DNA"/>
</dbReference>
<proteinExistence type="inferred from homology"/>
<name>A0A8D5U465_9CREN</name>
<evidence type="ECO:0000256" key="5">
    <source>
        <dbReference type="ARBA" id="ARBA00030001"/>
    </source>
</evidence>
<comment type="similarity">
    <text evidence="2">Belongs to the CRISPR system Cmr5 family.</text>
</comment>
<reference evidence="6 7" key="1">
    <citation type="submission" date="2021-04" db="EMBL/GenBank/DDBJ databases">
        <title>Complete genome sequence of Stygiolobus sp. KN-1.</title>
        <authorList>
            <person name="Nakamura K."/>
            <person name="Sakai H."/>
            <person name="Kurosawa N."/>
        </authorList>
    </citation>
    <scope>NUCLEOTIDE SEQUENCE [LARGE SCALE GENOMIC DNA]</scope>
    <source>
        <strain evidence="6 7">KN-1</strain>
    </source>
</reference>
<keyword evidence="4" id="KW-0051">Antiviral defense</keyword>
<dbReference type="NCBIfam" id="TIGR01881">
    <property type="entry name" value="cas_Cmr5"/>
    <property type="match status" value="1"/>
</dbReference>
<dbReference type="InterPro" id="IPR010160">
    <property type="entry name" value="CRISPR-assoc_prot_Cmr5"/>
</dbReference>
<evidence type="ECO:0000256" key="1">
    <source>
        <dbReference type="ARBA" id="ARBA00004496"/>
    </source>
</evidence>
<dbReference type="GO" id="GO:0051607">
    <property type="term" value="P:defense response to virus"/>
    <property type="evidence" value="ECO:0007669"/>
    <property type="project" value="UniProtKB-KW"/>
</dbReference>
<organism evidence="6 7">
    <name type="scientific">Stygiolobus caldivivus</name>
    <dbReference type="NCBI Taxonomy" id="2824673"/>
    <lineage>
        <taxon>Archaea</taxon>
        <taxon>Thermoproteota</taxon>
        <taxon>Thermoprotei</taxon>
        <taxon>Sulfolobales</taxon>
        <taxon>Sulfolobaceae</taxon>
        <taxon>Stygiolobus</taxon>
    </lineage>
</organism>
<dbReference type="GO" id="GO:0005737">
    <property type="term" value="C:cytoplasm"/>
    <property type="evidence" value="ECO:0007669"/>
    <property type="project" value="UniProtKB-SubCell"/>
</dbReference>
<evidence type="ECO:0000256" key="4">
    <source>
        <dbReference type="ARBA" id="ARBA00023118"/>
    </source>
</evidence>
<dbReference type="InterPro" id="IPR023101">
    <property type="entry name" value="AF1862-like_dom_sf"/>
</dbReference>